<evidence type="ECO:0000256" key="2">
    <source>
        <dbReference type="ARBA" id="ARBA00009321"/>
    </source>
</evidence>
<dbReference type="Proteomes" id="UP000186894">
    <property type="component" value="Unassembled WGS sequence"/>
</dbReference>
<evidence type="ECO:0000256" key="5">
    <source>
        <dbReference type="ARBA" id="ARBA00023235"/>
    </source>
</evidence>
<proteinExistence type="inferred from homology"/>
<evidence type="ECO:0000256" key="1">
    <source>
        <dbReference type="ARBA" id="ARBA00001974"/>
    </source>
</evidence>
<keyword evidence="3" id="KW-0285">Flavoprotein</keyword>
<comment type="cofactor">
    <cofactor evidence="1">
        <name>FAD</name>
        <dbReference type="ChEBI" id="CHEBI:57692"/>
    </cofactor>
</comment>
<dbReference type="NCBIfam" id="TIGR00031">
    <property type="entry name" value="UDP-GALP_mutase"/>
    <property type="match status" value="1"/>
</dbReference>
<feature type="domain" description="UDP-galactopyranose mutase C-terminal" evidence="6">
    <location>
        <begin position="153"/>
        <end position="352"/>
    </location>
</feature>
<dbReference type="InterPro" id="IPR004379">
    <property type="entry name" value="UDP-GALP_mutase"/>
</dbReference>
<dbReference type="PANTHER" id="PTHR21197">
    <property type="entry name" value="UDP-GALACTOPYRANOSE MUTASE"/>
    <property type="match status" value="1"/>
</dbReference>
<dbReference type="GO" id="GO:0005829">
    <property type="term" value="C:cytosol"/>
    <property type="evidence" value="ECO:0007669"/>
    <property type="project" value="TreeGrafter"/>
</dbReference>
<dbReference type="GO" id="GO:0008767">
    <property type="term" value="F:UDP-galactopyranose mutase activity"/>
    <property type="evidence" value="ECO:0007669"/>
    <property type="project" value="InterPro"/>
</dbReference>
<dbReference type="EMBL" id="MKIM01000017">
    <property type="protein sequence ID" value="OLP46956.1"/>
    <property type="molecule type" value="Genomic_DNA"/>
</dbReference>
<dbReference type="Pfam" id="PF13450">
    <property type="entry name" value="NAD_binding_8"/>
    <property type="match status" value="1"/>
</dbReference>
<gene>
    <name evidence="7" type="ORF">BJF95_02035</name>
</gene>
<keyword evidence="8" id="KW-1185">Reference proteome</keyword>
<protein>
    <submittedName>
        <fullName evidence="7">UDP-galactopyranose mutase</fullName>
    </submittedName>
</protein>
<reference evidence="7 8" key="1">
    <citation type="submission" date="2016-09" db="EMBL/GenBank/DDBJ databases">
        <title>Rhizobium oryziradicis sp. nov., isolated from the root of rice.</title>
        <authorList>
            <person name="Zhao J."/>
            <person name="Zhang X."/>
        </authorList>
    </citation>
    <scope>NUCLEOTIDE SEQUENCE [LARGE SCALE GENOMIC DNA]</scope>
    <source>
        <strain evidence="7 8">N19</strain>
    </source>
</reference>
<accession>A0A1Q8ZYG4</accession>
<evidence type="ECO:0000256" key="3">
    <source>
        <dbReference type="ARBA" id="ARBA00022630"/>
    </source>
</evidence>
<sequence length="387" mass="44392">MTAVEGKKIAIVGAGLSGAVIGRALAEAGNQVEIFDRRPHIAGNCHTERDEQTDVMVHVYGPHIFHTDDAEVWNYVNRFQTFMPYKNRVKTTSKGQVYSLPINLHTINQFFGKSFRPDEARAFLETLGDASIEQPKTFEEQALRFVGKDLYEAFFKGYTQKQWGCSPTELPASILKRLPVRFNYDDNYFFHRYQGMPENGYTDMVGQILDHPNISLHLETAFQRDQAVGFAHVFYSGPLDGYFDYQYGHLGYRTLDFERFTYDGDYQGCAVMNYGDVSVPFTRITEHKHFSPWESHQGSVCYREFSRACGPKDTPYYPIRLVEEKEQLSHYAALATQEAHVTFVGRLGTYRYLDMDVTIREALDTAKLYLSTLETNAMMPSFLHPPT</sequence>
<organism evidence="7 8">
    <name type="scientific">Rhizobium oryziradicis</name>
    <dbReference type="NCBI Taxonomy" id="1867956"/>
    <lineage>
        <taxon>Bacteria</taxon>
        <taxon>Pseudomonadati</taxon>
        <taxon>Pseudomonadota</taxon>
        <taxon>Alphaproteobacteria</taxon>
        <taxon>Hyphomicrobiales</taxon>
        <taxon>Rhizobiaceae</taxon>
        <taxon>Rhizobium/Agrobacterium group</taxon>
        <taxon>Rhizobium</taxon>
    </lineage>
</organism>
<dbReference type="RefSeq" id="WP_075637544.1">
    <property type="nucleotide sequence ID" value="NZ_MKIM01000017.1"/>
</dbReference>
<dbReference type="STRING" id="1867956.BJF95_02035"/>
<dbReference type="SUPFAM" id="SSF54373">
    <property type="entry name" value="FAD-linked reductases, C-terminal domain"/>
    <property type="match status" value="1"/>
</dbReference>
<comment type="caution">
    <text evidence="7">The sequence shown here is derived from an EMBL/GenBank/DDBJ whole genome shotgun (WGS) entry which is preliminary data.</text>
</comment>
<dbReference type="AlphaFoldDB" id="A0A1Q8ZYG4"/>
<evidence type="ECO:0000256" key="4">
    <source>
        <dbReference type="ARBA" id="ARBA00022827"/>
    </source>
</evidence>
<dbReference type="Pfam" id="PF03275">
    <property type="entry name" value="GLF"/>
    <property type="match status" value="1"/>
</dbReference>
<name>A0A1Q8ZYG4_9HYPH</name>
<evidence type="ECO:0000313" key="8">
    <source>
        <dbReference type="Proteomes" id="UP000186894"/>
    </source>
</evidence>
<comment type="similarity">
    <text evidence="2">Belongs to the UDP-galactopyranose/dTDP-fucopyranose mutase family.</text>
</comment>
<keyword evidence="5" id="KW-0413">Isomerase</keyword>
<dbReference type="SUPFAM" id="SSF51971">
    <property type="entry name" value="Nucleotide-binding domain"/>
    <property type="match status" value="1"/>
</dbReference>
<evidence type="ECO:0000259" key="6">
    <source>
        <dbReference type="Pfam" id="PF03275"/>
    </source>
</evidence>
<evidence type="ECO:0000313" key="7">
    <source>
        <dbReference type="EMBL" id="OLP46956.1"/>
    </source>
</evidence>
<keyword evidence="4" id="KW-0274">FAD</keyword>
<dbReference type="OrthoDB" id="9769600at2"/>
<dbReference type="InterPro" id="IPR015899">
    <property type="entry name" value="UDP-GalPyranose_mutase_C"/>
</dbReference>
<dbReference type="PANTHER" id="PTHR21197:SF0">
    <property type="entry name" value="UDP-GALACTOPYRANOSE MUTASE"/>
    <property type="match status" value="1"/>
</dbReference>
<dbReference type="GO" id="GO:0050660">
    <property type="term" value="F:flavin adenine dinucleotide binding"/>
    <property type="evidence" value="ECO:0007669"/>
    <property type="project" value="TreeGrafter"/>
</dbReference>
<dbReference type="Gene3D" id="3.40.50.720">
    <property type="entry name" value="NAD(P)-binding Rossmann-like Domain"/>
    <property type="match status" value="3"/>
</dbReference>